<reference evidence="2 3" key="1">
    <citation type="submission" date="2020-03" db="EMBL/GenBank/DDBJ databases">
        <title>Metabolic flexibility allows generalist bacteria to become dominant in a frequently disturbed ecosystem.</title>
        <authorList>
            <person name="Chen Y.-J."/>
            <person name="Leung P.M."/>
            <person name="Bay S.K."/>
            <person name="Hugenholtz P."/>
            <person name="Kessler A.J."/>
            <person name="Shelley G."/>
            <person name="Waite D.W."/>
            <person name="Cook P.L."/>
            <person name="Greening C."/>
        </authorList>
    </citation>
    <scope>NUCLEOTIDE SEQUENCE [LARGE SCALE GENOMIC DNA]</scope>
    <source>
        <strain evidence="2">SS_bin_28</strain>
    </source>
</reference>
<feature type="signal peptide" evidence="1">
    <location>
        <begin position="1"/>
        <end position="18"/>
    </location>
</feature>
<feature type="chain" id="PRO_5030576840" description="Organic solvent tolerance-like N-terminal domain-containing protein" evidence="1">
    <location>
        <begin position="19"/>
        <end position="168"/>
    </location>
</feature>
<evidence type="ECO:0000256" key="1">
    <source>
        <dbReference type="SAM" id="SignalP"/>
    </source>
</evidence>
<protein>
    <recommendedName>
        <fullName evidence="4">Organic solvent tolerance-like N-terminal domain-containing protein</fullName>
    </recommendedName>
</protein>
<evidence type="ECO:0000313" key="2">
    <source>
        <dbReference type="EMBL" id="NNF07075.1"/>
    </source>
</evidence>
<dbReference type="EMBL" id="JABDJR010000396">
    <property type="protein sequence ID" value="NNF07075.1"/>
    <property type="molecule type" value="Genomic_DNA"/>
</dbReference>
<evidence type="ECO:0008006" key="4">
    <source>
        <dbReference type="Google" id="ProtNLM"/>
    </source>
</evidence>
<dbReference type="Proteomes" id="UP000547674">
    <property type="component" value="Unassembled WGS sequence"/>
</dbReference>
<organism evidence="2 3">
    <name type="scientific">Eiseniibacteriota bacterium</name>
    <dbReference type="NCBI Taxonomy" id="2212470"/>
    <lineage>
        <taxon>Bacteria</taxon>
        <taxon>Candidatus Eiseniibacteriota</taxon>
    </lineage>
</organism>
<evidence type="ECO:0000313" key="3">
    <source>
        <dbReference type="Proteomes" id="UP000547674"/>
    </source>
</evidence>
<accession>A0A7Y2E9I6</accession>
<dbReference type="AlphaFoldDB" id="A0A7Y2E9I6"/>
<gene>
    <name evidence="2" type="ORF">HKN21_09965</name>
</gene>
<proteinExistence type="predicted"/>
<comment type="caution">
    <text evidence="2">The sequence shown here is derived from an EMBL/GenBank/DDBJ whole genome shotgun (WGS) entry which is preliminary data.</text>
</comment>
<sequence>MKYATLFVLLGTLLVAGAAPVAALPDGKIAVVRVTAVDGLAKAEGPVVESRSSVFSYDGSSYMIDRRAVGGLDGVETLLLIDHRVDTMTSGRVSRRHSQEVRAIGGTYFEVEDIPNKVLAYQVASVAGNLRITGDGDQILCEGGDGAPYRIWRIDGVDLVDRKSVVIK</sequence>
<keyword evidence="1" id="KW-0732">Signal</keyword>
<name>A0A7Y2E9I6_UNCEI</name>